<dbReference type="Pfam" id="PF23598">
    <property type="entry name" value="LRR_14"/>
    <property type="match status" value="1"/>
</dbReference>
<dbReference type="Pfam" id="PF23559">
    <property type="entry name" value="WHD_DRP"/>
    <property type="match status" value="1"/>
</dbReference>
<dbReference type="GO" id="GO:0006952">
    <property type="term" value="P:defense response"/>
    <property type="evidence" value="ECO:0007669"/>
    <property type="project" value="UniProtKB-KW"/>
</dbReference>
<keyword evidence="4" id="KW-0067">ATP-binding</keyword>
<dbReference type="InterPro" id="IPR041118">
    <property type="entry name" value="Rx_N"/>
</dbReference>
<dbReference type="CDD" id="cd14798">
    <property type="entry name" value="RX-CC_like"/>
    <property type="match status" value="1"/>
</dbReference>
<comment type="caution">
    <text evidence="8">The sequence shown here is derived from an EMBL/GenBank/DDBJ whole genome shotgun (WGS) entry which is preliminary data.</text>
</comment>
<evidence type="ECO:0000256" key="2">
    <source>
        <dbReference type="ARBA" id="ARBA00022741"/>
    </source>
</evidence>
<feature type="domain" description="Disease resistance protein winged helix" evidence="6">
    <location>
        <begin position="160"/>
        <end position="204"/>
    </location>
</feature>
<dbReference type="InterPro" id="IPR032675">
    <property type="entry name" value="LRR_dom_sf"/>
</dbReference>
<evidence type="ECO:0000259" key="5">
    <source>
        <dbReference type="Pfam" id="PF18052"/>
    </source>
</evidence>
<dbReference type="InterPro" id="IPR038005">
    <property type="entry name" value="RX-like_CC"/>
</dbReference>
<dbReference type="Gene3D" id="3.80.10.10">
    <property type="entry name" value="Ribonuclease Inhibitor"/>
    <property type="match status" value="2"/>
</dbReference>
<evidence type="ECO:0000259" key="7">
    <source>
        <dbReference type="Pfam" id="PF23598"/>
    </source>
</evidence>
<dbReference type="Gene3D" id="1.20.5.4130">
    <property type="match status" value="1"/>
</dbReference>
<keyword evidence="1" id="KW-0677">Repeat</keyword>
<evidence type="ECO:0000313" key="8">
    <source>
        <dbReference type="EMBL" id="TKS00915.1"/>
    </source>
</evidence>
<name>A0A4U5PZ16_POPAL</name>
<dbReference type="SUPFAM" id="SSF52058">
    <property type="entry name" value="L domain-like"/>
    <property type="match status" value="1"/>
</dbReference>
<protein>
    <submittedName>
        <fullName evidence="8">Uncharacterized protein</fullName>
    </submittedName>
</protein>
<feature type="domain" description="Disease resistance N-terminal" evidence="5">
    <location>
        <begin position="10"/>
        <end position="97"/>
    </location>
</feature>
<dbReference type="InterPro" id="IPR055414">
    <property type="entry name" value="LRR_R13L4/SHOC2-like"/>
</dbReference>
<feature type="domain" description="Disease resistance R13L4/SHOC-2-like LRR" evidence="7">
    <location>
        <begin position="259"/>
        <end position="435"/>
    </location>
</feature>
<keyword evidence="3" id="KW-0611">Plant defense</keyword>
<dbReference type="AlphaFoldDB" id="A0A4U5PZ16"/>
<evidence type="ECO:0000256" key="4">
    <source>
        <dbReference type="ARBA" id="ARBA00022840"/>
    </source>
</evidence>
<dbReference type="InterPro" id="IPR058922">
    <property type="entry name" value="WHD_DRP"/>
</dbReference>
<proteinExistence type="predicted"/>
<keyword evidence="2" id="KW-0547">Nucleotide-binding</keyword>
<accession>A0A4U5PZ16</accession>
<evidence type="ECO:0000256" key="3">
    <source>
        <dbReference type="ARBA" id="ARBA00022821"/>
    </source>
</evidence>
<dbReference type="GO" id="GO:0005524">
    <property type="term" value="F:ATP binding"/>
    <property type="evidence" value="ECO:0007669"/>
    <property type="project" value="UniProtKB-KW"/>
</dbReference>
<dbReference type="Pfam" id="PF18052">
    <property type="entry name" value="Rx_N"/>
    <property type="match status" value="1"/>
</dbReference>
<sequence>MAEAVISNIVGTITNELAPLIRQQIELACGVEEQLEKLENTLTTINSVLDAAEEEHDKNEEVRVWLGKLKEAVYEADDVIDEYQTDNVQRQVLVYRSLIKKVRNFCSLSNPILFRFQLGQKLKKIRENMDEIAEDRSKFHFTQSGRDGKAVPLKREQTGSDVSSEIGHRYVNELLSMSLLEEELKYPGDEARHCKMHDLIHDLARLVAGTECSLITAHPKSPSKKVRHVSVFGSDLPEKSSSKVKDSISEFLCNAKKLRSLYSHLLVEQNKTVINLLANLKYLRILILTESEFDDLPNSIGSLLHLRYLDLSKNFRIRRLPHSICKLQNLQKLKLYACVKLEKLPKGTWKIATLRHLEITSKQEFLPKKGIECLTSLRSLSIHNCYRLSTLVRGMQHLIALQKLCLTDCHNLTSLGFSLNYLISLESLEIRNCSGLYLSGRQKTQEEDCSEGRRSFQLLLNIVGLNYKKEQIEDAGKKAEGHQGLQKLRSLTFAQLPKLLELPCELENAASSLQYLSISNCDKLSSLPDWLPQCIALKRLEIKQCKMFPSPPGSQHGSCTIISPSQDELKELISKPRNKEETFEEANTTGLFELTEERSNLDEF</sequence>
<dbReference type="PANTHER" id="PTHR36766:SF70">
    <property type="entry name" value="DISEASE RESISTANCE PROTEIN RGA4"/>
    <property type="match status" value="1"/>
</dbReference>
<dbReference type="PANTHER" id="PTHR36766">
    <property type="entry name" value="PLANT BROAD-SPECTRUM MILDEW RESISTANCE PROTEIN RPW8"/>
    <property type="match status" value="1"/>
</dbReference>
<gene>
    <name evidence="8" type="ORF">D5086_0000178110</name>
</gene>
<reference evidence="8" key="1">
    <citation type="submission" date="2018-10" db="EMBL/GenBank/DDBJ databases">
        <title>Population genomic analysis revealed the cold adaptation of white poplar.</title>
        <authorList>
            <person name="Liu Y.-J."/>
        </authorList>
    </citation>
    <scope>NUCLEOTIDE SEQUENCE [LARGE SCALE GENOMIC DNA]</scope>
    <source>
        <strain evidence="8">PAL-ZL1</strain>
    </source>
</reference>
<dbReference type="EMBL" id="RCHU01000579">
    <property type="protein sequence ID" value="TKS00915.1"/>
    <property type="molecule type" value="Genomic_DNA"/>
</dbReference>
<evidence type="ECO:0000256" key="1">
    <source>
        <dbReference type="ARBA" id="ARBA00022737"/>
    </source>
</evidence>
<organism evidence="8">
    <name type="scientific">Populus alba</name>
    <name type="common">White poplar</name>
    <dbReference type="NCBI Taxonomy" id="43335"/>
    <lineage>
        <taxon>Eukaryota</taxon>
        <taxon>Viridiplantae</taxon>
        <taxon>Streptophyta</taxon>
        <taxon>Embryophyta</taxon>
        <taxon>Tracheophyta</taxon>
        <taxon>Spermatophyta</taxon>
        <taxon>Magnoliopsida</taxon>
        <taxon>eudicotyledons</taxon>
        <taxon>Gunneridae</taxon>
        <taxon>Pentapetalae</taxon>
        <taxon>rosids</taxon>
        <taxon>fabids</taxon>
        <taxon>Malpighiales</taxon>
        <taxon>Salicaceae</taxon>
        <taxon>Saliceae</taxon>
        <taxon>Populus</taxon>
    </lineage>
</organism>
<evidence type="ECO:0000259" key="6">
    <source>
        <dbReference type="Pfam" id="PF23559"/>
    </source>
</evidence>